<dbReference type="EMBL" id="DF830072">
    <property type="protein sequence ID" value="GAK64571.1"/>
    <property type="molecule type" value="Genomic_DNA"/>
</dbReference>
<evidence type="ECO:0000313" key="1">
    <source>
        <dbReference type="EMBL" id="GAK64571.1"/>
    </source>
</evidence>
<evidence type="ECO:0000313" key="2">
    <source>
        <dbReference type="Proteomes" id="UP000053758"/>
    </source>
</evidence>
<protein>
    <submittedName>
        <fullName evidence="1">Uncharacterized protein</fullName>
    </submittedName>
</protein>
<sequence length="218" mass="24164">MVAPTSARSCMTKAAWTRDPDPLSTREPPSLLRHLYPLAPLAPSASDFVTFASSSIMDAKSFLVVADPSVIELFTLLSGCVSYNPELREVVERDMSEPSTVKIYCDVIVACLPMHVSPEWTPRDDYPPNKTPFIQPVQSSLIPLIEALFARIEKFPRLLKAIEYQMYDPICHEKVADTMVAMVQFSMRKTPLVIDNIRARSSFPAATHSGDTSTNAAT</sequence>
<dbReference type="Proteomes" id="UP000053758">
    <property type="component" value="Unassembled WGS sequence"/>
</dbReference>
<name>A0A081CD25_PSEA2</name>
<gene>
    <name evidence="1" type="ORF">PAN0_005c2785</name>
</gene>
<dbReference type="HOGENOM" id="CLU_1266709_0_0_1"/>
<dbReference type="GeneID" id="26303457"/>
<organism evidence="1">
    <name type="scientific">Pseudozyma antarctica</name>
    <name type="common">Yeast</name>
    <name type="synonym">Candida antarctica</name>
    <dbReference type="NCBI Taxonomy" id="84753"/>
    <lineage>
        <taxon>Eukaryota</taxon>
        <taxon>Fungi</taxon>
        <taxon>Dikarya</taxon>
        <taxon>Basidiomycota</taxon>
        <taxon>Ustilaginomycotina</taxon>
        <taxon>Ustilaginomycetes</taxon>
        <taxon>Ustilaginales</taxon>
        <taxon>Ustilaginaceae</taxon>
        <taxon>Moesziomyces</taxon>
    </lineage>
</organism>
<accession>A0A081CD25</accession>
<proteinExistence type="predicted"/>
<dbReference type="RefSeq" id="XP_014657511.1">
    <property type="nucleotide sequence ID" value="XM_014802025.1"/>
</dbReference>
<dbReference type="AlphaFoldDB" id="A0A081CD25"/>
<keyword evidence="2" id="KW-1185">Reference proteome</keyword>
<reference evidence="1" key="1">
    <citation type="submission" date="2014-07" db="EMBL/GenBank/DDBJ databases">
        <title>Draft genome sequence of the yeast Pseudozyma antarctica JCM 10317 known as a producer of lipase B which used in a wide range of industrial applications.</title>
        <authorList>
            <person name="Morita T."/>
            <person name="Saika A."/>
            <person name="Koike H."/>
        </authorList>
    </citation>
    <scope>NUCLEOTIDE SEQUENCE</scope>
    <source>
        <strain evidence="1">JCM 10317</strain>
    </source>
</reference>